<organism evidence="13 14">
    <name type="scientific">Kuraishia capsulata CBS 1993</name>
    <dbReference type="NCBI Taxonomy" id="1382522"/>
    <lineage>
        <taxon>Eukaryota</taxon>
        <taxon>Fungi</taxon>
        <taxon>Dikarya</taxon>
        <taxon>Ascomycota</taxon>
        <taxon>Saccharomycotina</taxon>
        <taxon>Pichiomycetes</taxon>
        <taxon>Pichiales</taxon>
        <taxon>Pichiaceae</taxon>
        <taxon>Kuraishia</taxon>
    </lineage>
</organism>
<dbReference type="InterPro" id="IPR047213">
    <property type="entry name" value="TPP_PYR_PDC_IPDC-like"/>
</dbReference>
<dbReference type="SUPFAM" id="SSF52467">
    <property type="entry name" value="DHS-like NAD/FAD-binding domain"/>
    <property type="match status" value="1"/>
</dbReference>
<evidence type="ECO:0008006" key="15">
    <source>
        <dbReference type="Google" id="ProtNLM"/>
    </source>
</evidence>
<dbReference type="GO" id="GO:0000287">
    <property type="term" value="F:magnesium ion binding"/>
    <property type="evidence" value="ECO:0007669"/>
    <property type="project" value="InterPro"/>
</dbReference>
<evidence type="ECO:0000256" key="8">
    <source>
        <dbReference type="PIRSR" id="PIRSR036565-2"/>
    </source>
</evidence>
<keyword evidence="6 9" id="KW-0786">Thiamine pyrophosphate</keyword>
<dbReference type="FunFam" id="3.40.50.970:FF:000019">
    <property type="entry name" value="Pyruvate decarboxylase isozyme"/>
    <property type="match status" value="1"/>
</dbReference>
<feature type="binding site" evidence="8">
    <location>
        <position position="494"/>
    </location>
    <ligand>
        <name>Mg(2+)</name>
        <dbReference type="ChEBI" id="CHEBI:18420"/>
    </ligand>
</feature>
<dbReference type="GO" id="GO:0005634">
    <property type="term" value="C:nucleus"/>
    <property type="evidence" value="ECO:0007669"/>
    <property type="project" value="TreeGrafter"/>
</dbReference>
<dbReference type="Pfam" id="PF02776">
    <property type="entry name" value="TPP_enzyme_N"/>
    <property type="match status" value="1"/>
</dbReference>
<dbReference type="InterPro" id="IPR029061">
    <property type="entry name" value="THDP-binding"/>
</dbReference>
<dbReference type="GeneID" id="34522782"/>
<proteinExistence type="inferred from homology"/>
<dbReference type="STRING" id="1382522.W6MUM6"/>
<dbReference type="Proteomes" id="UP000019384">
    <property type="component" value="Unassembled WGS sequence"/>
</dbReference>
<gene>
    <name evidence="13" type="ORF">KUCA_T00005395001</name>
</gene>
<comment type="cofactor">
    <cofactor evidence="1">
        <name>thiamine diphosphate</name>
        <dbReference type="ChEBI" id="CHEBI:58937"/>
    </cofactor>
</comment>
<evidence type="ECO:0000256" key="6">
    <source>
        <dbReference type="ARBA" id="ARBA00023052"/>
    </source>
</evidence>
<reference evidence="13" key="1">
    <citation type="submission" date="2013-12" db="EMBL/GenBank/DDBJ databases">
        <authorList>
            <person name="Genoscope - CEA"/>
        </authorList>
    </citation>
    <scope>NUCLEOTIDE SEQUENCE</scope>
    <source>
        <strain evidence="13">CBS 1993</strain>
    </source>
</reference>
<keyword evidence="7" id="KW-0456">Lyase</keyword>
<reference evidence="13" key="2">
    <citation type="submission" date="2014-02" db="EMBL/GenBank/DDBJ databases">
        <title>Complete DNA sequence of /Kuraishia capsulata/ illustrates novel genomic features among budding yeasts (/Saccharomycotina/).</title>
        <authorList>
            <person name="Morales L."/>
            <person name="Noel B."/>
            <person name="Porcel B."/>
            <person name="Marcet-Houben M."/>
            <person name="Hullo M-F."/>
            <person name="Sacerdot C."/>
            <person name="Tekaia F."/>
            <person name="Leh-Louis V."/>
            <person name="Despons L."/>
            <person name="Khanna V."/>
            <person name="Aury J-M."/>
            <person name="Barbe V."/>
            <person name="Couloux A."/>
            <person name="Labadie K."/>
            <person name="Pelletier E."/>
            <person name="Souciet J-L."/>
            <person name="Boekhout T."/>
            <person name="Gabaldon T."/>
            <person name="Wincker P."/>
            <person name="Dujon B."/>
        </authorList>
    </citation>
    <scope>NUCLEOTIDE SEQUENCE</scope>
    <source>
        <strain evidence="13">CBS 1993</strain>
    </source>
</reference>
<evidence type="ECO:0000259" key="10">
    <source>
        <dbReference type="Pfam" id="PF00205"/>
    </source>
</evidence>
<evidence type="ECO:0000256" key="9">
    <source>
        <dbReference type="RuleBase" id="RU362132"/>
    </source>
</evidence>
<dbReference type="Gene3D" id="3.40.50.1220">
    <property type="entry name" value="TPP-binding domain"/>
    <property type="match status" value="1"/>
</dbReference>
<dbReference type="GO" id="GO:0030976">
    <property type="term" value="F:thiamine pyrophosphate binding"/>
    <property type="evidence" value="ECO:0007669"/>
    <property type="project" value="InterPro"/>
</dbReference>
<dbReference type="GO" id="GO:0000951">
    <property type="term" value="P:L-methionine catabolic process to 3-methylthiopropanol"/>
    <property type="evidence" value="ECO:0007669"/>
    <property type="project" value="EnsemblFungi"/>
</dbReference>
<feature type="domain" description="Thiamine pyrophosphate enzyme TPP-binding" evidence="11">
    <location>
        <begin position="425"/>
        <end position="503"/>
    </location>
</feature>
<feature type="binding site" evidence="8">
    <location>
        <position position="496"/>
    </location>
    <ligand>
        <name>Mg(2+)</name>
        <dbReference type="ChEBI" id="CHEBI:18420"/>
    </ligand>
</feature>
<dbReference type="InterPro" id="IPR012001">
    <property type="entry name" value="Thiamin_PyroP_enz_TPP-bd_dom"/>
</dbReference>
<evidence type="ECO:0000259" key="11">
    <source>
        <dbReference type="Pfam" id="PF02775"/>
    </source>
</evidence>
<dbReference type="Pfam" id="PF02775">
    <property type="entry name" value="TPP_enzyme_C"/>
    <property type="match status" value="1"/>
</dbReference>
<evidence type="ECO:0000256" key="2">
    <source>
        <dbReference type="ARBA" id="ARBA00007812"/>
    </source>
</evidence>
<dbReference type="GO" id="GO:0000950">
    <property type="term" value="P:branched-chain amino acid catabolic process to alcohol via Ehrlich pathway"/>
    <property type="evidence" value="ECO:0007669"/>
    <property type="project" value="EnsemblFungi"/>
</dbReference>
<evidence type="ECO:0000313" key="13">
    <source>
        <dbReference type="EMBL" id="CDK29407.1"/>
    </source>
</evidence>
<dbReference type="CDD" id="cd02005">
    <property type="entry name" value="TPP_PDC_IPDC"/>
    <property type="match status" value="1"/>
</dbReference>
<evidence type="ECO:0000256" key="1">
    <source>
        <dbReference type="ARBA" id="ARBA00001964"/>
    </source>
</evidence>
<dbReference type="OrthoDB" id="308383at2759"/>
<dbReference type="PIRSF" id="PIRSF036565">
    <property type="entry name" value="Pyruvt_ip_decrb"/>
    <property type="match status" value="1"/>
</dbReference>
<dbReference type="GO" id="GO:0000949">
    <property type="term" value="P:aromatic amino acid family catabolic process to alcohol via Ehrlich pathway"/>
    <property type="evidence" value="ECO:0007669"/>
    <property type="project" value="EnsemblFungi"/>
</dbReference>
<comment type="similarity">
    <text evidence="2 9">Belongs to the TPP enzyme family.</text>
</comment>
<name>W6MUM6_9ASCO</name>
<dbReference type="PANTHER" id="PTHR43452:SF3">
    <property type="entry name" value="TRANSAMINATED AMINO ACID DECARBOXYLASE"/>
    <property type="match status" value="1"/>
</dbReference>
<dbReference type="GO" id="GO:0050177">
    <property type="term" value="F:phenylpyruvate decarboxylase activity"/>
    <property type="evidence" value="ECO:0007669"/>
    <property type="project" value="EnsemblFungi"/>
</dbReference>
<protein>
    <recommendedName>
        <fullName evidence="15">Pyruvate decarboxylase</fullName>
    </recommendedName>
</protein>
<dbReference type="EMBL" id="HG793130">
    <property type="protein sequence ID" value="CDK29407.1"/>
    <property type="molecule type" value="Genomic_DNA"/>
</dbReference>
<dbReference type="GO" id="GO:0004737">
    <property type="term" value="F:pyruvate decarboxylase activity"/>
    <property type="evidence" value="ECO:0007669"/>
    <property type="project" value="TreeGrafter"/>
</dbReference>
<dbReference type="FunFam" id="3.40.50.970:FF:000024">
    <property type="entry name" value="Pyruvate decarboxylase isozyme"/>
    <property type="match status" value="1"/>
</dbReference>
<dbReference type="InterPro" id="IPR029035">
    <property type="entry name" value="DHS-like_NAD/FAD-binding_dom"/>
</dbReference>
<dbReference type="Pfam" id="PF00205">
    <property type="entry name" value="TPP_enzyme_M"/>
    <property type="match status" value="1"/>
</dbReference>
<dbReference type="RefSeq" id="XP_022461394.1">
    <property type="nucleotide sequence ID" value="XM_022600588.1"/>
</dbReference>
<evidence type="ECO:0000256" key="4">
    <source>
        <dbReference type="ARBA" id="ARBA00022793"/>
    </source>
</evidence>
<feature type="domain" description="Thiamine pyrophosphate enzyme central" evidence="10">
    <location>
        <begin position="224"/>
        <end position="347"/>
    </location>
</feature>
<dbReference type="GO" id="GO:0006552">
    <property type="term" value="P:L-leucine catabolic process"/>
    <property type="evidence" value="ECO:0007669"/>
    <property type="project" value="EnsemblFungi"/>
</dbReference>
<evidence type="ECO:0000256" key="7">
    <source>
        <dbReference type="ARBA" id="ARBA00023239"/>
    </source>
</evidence>
<dbReference type="InterPro" id="IPR012000">
    <property type="entry name" value="Thiamin_PyroP_enz_cen_dom"/>
</dbReference>
<evidence type="ECO:0000259" key="12">
    <source>
        <dbReference type="Pfam" id="PF02776"/>
    </source>
</evidence>
<dbReference type="GO" id="GO:0005829">
    <property type="term" value="C:cytosol"/>
    <property type="evidence" value="ECO:0007669"/>
    <property type="project" value="TreeGrafter"/>
</dbReference>
<feature type="binding site" evidence="8">
    <location>
        <position position="467"/>
    </location>
    <ligand>
        <name>Mg(2+)</name>
        <dbReference type="ChEBI" id="CHEBI:18420"/>
    </ligand>
</feature>
<dbReference type="SUPFAM" id="SSF52518">
    <property type="entry name" value="Thiamin diphosphate-binding fold (THDP-binding)"/>
    <property type="match status" value="2"/>
</dbReference>
<keyword evidence="14" id="KW-1185">Reference proteome</keyword>
<dbReference type="GO" id="GO:0006559">
    <property type="term" value="P:L-phenylalanine catabolic process"/>
    <property type="evidence" value="ECO:0007669"/>
    <property type="project" value="EnsemblFungi"/>
</dbReference>
<dbReference type="InterPro" id="IPR011766">
    <property type="entry name" value="TPP_enzyme_TPP-bd"/>
</dbReference>
<evidence type="ECO:0000256" key="5">
    <source>
        <dbReference type="ARBA" id="ARBA00022842"/>
    </source>
</evidence>
<dbReference type="HOGENOM" id="CLU_013748_0_2_1"/>
<dbReference type="Gene3D" id="3.40.50.970">
    <property type="match status" value="2"/>
</dbReference>
<evidence type="ECO:0000256" key="3">
    <source>
        <dbReference type="ARBA" id="ARBA00022723"/>
    </source>
</evidence>
<dbReference type="GO" id="GO:0006569">
    <property type="term" value="P:L-tryptophan catabolic process"/>
    <property type="evidence" value="ECO:0007669"/>
    <property type="project" value="EnsemblFungi"/>
</dbReference>
<sequence>MSPVAFSSSDDQLPLGEYLFRRIRSLGIGSIFGVPGDFNLGLLEHLYSVQGLKWVGCCNELNSAYSADGYARMSGKLGVVVTTFGVGELSAINGISGAFAEYVPVLHIVGTTPTIFKADGRFTHHLVTDKSVLHAADHYSYENMVGAVSCCAETITHADEAYQKIDHVLSEILYHKRPGYLFVPIDLADSLVDSTSLLTTPGEMFYERPIDPNPSQTLKIATLILDKIYHSSNPCILADVFTDRFDMTETVREFVKSTQIPNFASMMGKGILDETENSYVGSYNGNESNQAIIDWIDSSDLLIHIGDYDNEINSGHDSIHSGLNEIITLNHERIRVCSEIFTDVNFVYVLPAMLALLEKAKIPETITDNWPIDKILMNHPTPVPTPHVSQTDLFYSLQEFLRPNDVLVCDTGSFMFAIPDLVFPQGVKYIGQQFYLSIGYALPATLGVGKALQDMGFESRLILVEGDGAAQMTIQEFGNYIQEGISPTVLLLNNSGYTVERIIKGPERTYNDIVPHWQWCDLFRVFGDYTETKSSSVKVKSQKDLSLALNSIQSGKINMVEVIMDKMDCPWRFIKMTANSKSKV</sequence>
<dbReference type="InterPro" id="IPR047214">
    <property type="entry name" value="TPP_PDC_IPDC"/>
</dbReference>
<accession>W6MUM6</accession>
<dbReference type="InterPro" id="IPR012110">
    <property type="entry name" value="PDC/IPDC-like"/>
</dbReference>
<dbReference type="PANTHER" id="PTHR43452">
    <property type="entry name" value="PYRUVATE DECARBOXYLASE"/>
    <property type="match status" value="1"/>
</dbReference>
<evidence type="ECO:0000313" key="14">
    <source>
        <dbReference type="Proteomes" id="UP000019384"/>
    </source>
</evidence>
<feature type="domain" description="Thiamine pyrophosphate enzyme N-terminal TPP-binding" evidence="12">
    <location>
        <begin position="15"/>
        <end position="118"/>
    </location>
</feature>
<keyword evidence="4" id="KW-0210">Decarboxylase</keyword>
<keyword evidence="5 8" id="KW-0460">Magnesium</keyword>
<dbReference type="CDD" id="cd07038">
    <property type="entry name" value="TPP_PYR_PDC_IPDC_like"/>
    <property type="match status" value="1"/>
</dbReference>
<comment type="cofactor">
    <cofactor evidence="8">
        <name>Mg(2+)</name>
        <dbReference type="ChEBI" id="CHEBI:18420"/>
    </cofactor>
    <text evidence="8">Binds 1 Mg(2+) per subunit.</text>
</comment>
<keyword evidence="3 8" id="KW-0479">Metal-binding</keyword>
<dbReference type="AlphaFoldDB" id="W6MUM6"/>